<keyword evidence="2" id="KW-0812">Transmembrane</keyword>
<dbReference type="RefSeq" id="WP_167220445.1">
    <property type="nucleotide sequence ID" value="NZ_JAAQPH010000001.1"/>
</dbReference>
<keyword evidence="2" id="KW-1133">Transmembrane helix</keyword>
<gene>
    <name evidence="3" type="ORF">HBA54_00980</name>
</gene>
<dbReference type="Proteomes" id="UP000761264">
    <property type="component" value="Unassembled WGS sequence"/>
</dbReference>
<proteinExistence type="predicted"/>
<evidence type="ECO:0000256" key="1">
    <source>
        <dbReference type="SAM" id="Coils"/>
    </source>
</evidence>
<dbReference type="AlphaFoldDB" id="A0A967EUG6"/>
<dbReference type="InterPro" id="IPR019285">
    <property type="entry name" value="DUF2336"/>
</dbReference>
<feature type="transmembrane region" description="Helical" evidence="2">
    <location>
        <begin position="477"/>
        <end position="495"/>
    </location>
</feature>
<sequence>MAIEDLRTAISEAERLSAFYGEIAARDSNTFASARWAELRSNYLGIARQLSELLDDGRLSIVDLPEGVHRVASDGKIEIDERLDGQWLPSLVRVARTSGQNETGQSDLLLPVLIQALSQAKQSEGWPWFDDHIRRSGSLASLAEEAARRPELARYFFLKDSYLSLSMRRIAEGDPARRHDWARRQMRAFTEVRGLRQSFAARYGAGPADVLRSDWSAYVALVDGFAVTRGWLMLDPALRMAQRREPVVPGTVDRAADEIVAGQETSILALRAGQRAPGLTGSAPAVSDSQGLGPSLASLVNRVRTVEAEQSLQTEVSAQLPLQALLLRPELRTAPSETAEFRAFAARLKEAIRQPDPTLEIAKRDEALNAAALELAALQERVNELEPVEQEVAALQERVLVLNEAEQQVEALQSQVGELDEAQEQVAALQAQVDALGAALSAREGEADVLQEQLAEVRGNPASSIAPAVSRIEERQLYMMAAIAVMFLLTLVLWARRRDRQVVVYEAPAAPAQVAGPPLLLNPPIPAPGPLPEQQPLPEVIEVAPEEAQEAGQEAGARKDVLNGTAGNGYSQTDLQRDAAAVQAAALGDEVSAAGHPIVRALRKGNLPLFELLFSELTDLRSPQLQRIVYGGGGEDLAIACRAVEVDKLLFGSIFLLTDHLRGGDADGDPERIAAILSMYDRTAPDTARRVLLKWQRNWGVERPVGPSLVD</sequence>
<dbReference type="Pfam" id="PF10098">
    <property type="entry name" value="DUF2336"/>
    <property type="match status" value="1"/>
</dbReference>
<feature type="coiled-coil region" evidence="1">
    <location>
        <begin position="361"/>
        <end position="439"/>
    </location>
</feature>
<keyword evidence="4" id="KW-1185">Reference proteome</keyword>
<keyword evidence="1" id="KW-0175">Coiled coil</keyword>
<organism evidence="3 4">
    <name type="scientific">Pelagibius litoralis</name>
    <dbReference type="NCBI Taxonomy" id="374515"/>
    <lineage>
        <taxon>Bacteria</taxon>
        <taxon>Pseudomonadati</taxon>
        <taxon>Pseudomonadota</taxon>
        <taxon>Alphaproteobacteria</taxon>
        <taxon>Rhodospirillales</taxon>
        <taxon>Rhodovibrionaceae</taxon>
        <taxon>Pelagibius</taxon>
    </lineage>
</organism>
<evidence type="ECO:0000313" key="4">
    <source>
        <dbReference type="Proteomes" id="UP000761264"/>
    </source>
</evidence>
<evidence type="ECO:0000313" key="3">
    <source>
        <dbReference type="EMBL" id="NIA67161.1"/>
    </source>
</evidence>
<protein>
    <submittedName>
        <fullName evidence="3">DUF2336 domain-containing protein</fullName>
    </submittedName>
</protein>
<name>A0A967EUG6_9PROT</name>
<comment type="caution">
    <text evidence="3">The sequence shown here is derived from an EMBL/GenBank/DDBJ whole genome shotgun (WGS) entry which is preliminary data.</text>
</comment>
<accession>A0A967EUG6</accession>
<keyword evidence="2" id="KW-0472">Membrane</keyword>
<reference evidence="3" key="1">
    <citation type="submission" date="2020-03" db="EMBL/GenBank/DDBJ databases">
        <title>Genome of Pelagibius litoralis DSM 21314T.</title>
        <authorList>
            <person name="Wang G."/>
        </authorList>
    </citation>
    <scope>NUCLEOTIDE SEQUENCE</scope>
    <source>
        <strain evidence="3">DSM 21314</strain>
    </source>
</reference>
<evidence type="ECO:0000256" key="2">
    <source>
        <dbReference type="SAM" id="Phobius"/>
    </source>
</evidence>
<dbReference type="EMBL" id="JAAQPH010000001">
    <property type="protein sequence ID" value="NIA67161.1"/>
    <property type="molecule type" value="Genomic_DNA"/>
</dbReference>